<dbReference type="PRINTS" id="PR00105">
    <property type="entry name" value="C5METTRFRASE"/>
</dbReference>
<dbReference type="AlphaFoldDB" id="A0AAI8TV85"/>
<dbReference type="PROSITE" id="PS51679">
    <property type="entry name" value="SAM_MT_C5"/>
    <property type="match status" value="1"/>
</dbReference>
<dbReference type="EMBL" id="AP027452">
    <property type="protein sequence ID" value="BDY29165.1"/>
    <property type="molecule type" value="Genomic_DNA"/>
</dbReference>
<evidence type="ECO:0000313" key="9">
    <source>
        <dbReference type="Proteomes" id="UP001241092"/>
    </source>
</evidence>
<dbReference type="Gene3D" id="3.40.50.150">
    <property type="entry name" value="Vaccinia Virus protein VP39"/>
    <property type="match status" value="1"/>
</dbReference>
<keyword evidence="3 5" id="KW-0949">S-adenosyl-L-methionine</keyword>
<dbReference type="NCBIfam" id="TIGR00675">
    <property type="entry name" value="dcm"/>
    <property type="match status" value="1"/>
</dbReference>
<dbReference type="GO" id="GO:0003677">
    <property type="term" value="F:DNA binding"/>
    <property type="evidence" value="ECO:0007669"/>
    <property type="project" value="TreeGrafter"/>
</dbReference>
<dbReference type="PROSITE" id="PS00094">
    <property type="entry name" value="C5_MTASE_1"/>
    <property type="match status" value="1"/>
</dbReference>
<dbReference type="InterPro" id="IPR029063">
    <property type="entry name" value="SAM-dependent_MTases_sf"/>
</dbReference>
<dbReference type="GO" id="GO:0032259">
    <property type="term" value="P:methylation"/>
    <property type="evidence" value="ECO:0007669"/>
    <property type="project" value="UniProtKB-KW"/>
</dbReference>
<accession>A0AAI8TV85</accession>
<evidence type="ECO:0000256" key="6">
    <source>
        <dbReference type="RuleBase" id="RU000416"/>
    </source>
</evidence>
<protein>
    <recommendedName>
        <fullName evidence="7">Cytosine-specific methyltransferase</fullName>
        <ecNumber evidence="7">2.1.1.37</ecNumber>
    </recommendedName>
</protein>
<dbReference type="Proteomes" id="UP001241092">
    <property type="component" value="Chromosome"/>
</dbReference>
<evidence type="ECO:0000313" key="8">
    <source>
        <dbReference type="EMBL" id="BDY29165.1"/>
    </source>
</evidence>
<evidence type="ECO:0000256" key="4">
    <source>
        <dbReference type="ARBA" id="ARBA00022747"/>
    </source>
</evidence>
<evidence type="ECO:0000256" key="2">
    <source>
        <dbReference type="ARBA" id="ARBA00022679"/>
    </source>
</evidence>
<keyword evidence="2 5" id="KW-0808">Transferase</keyword>
<dbReference type="GO" id="GO:0009307">
    <property type="term" value="P:DNA restriction-modification system"/>
    <property type="evidence" value="ECO:0007669"/>
    <property type="project" value="UniProtKB-KW"/>
</dbReference>
<feature type="active site" evidence="5">
    <location>
        <position position="103"/>
    </location>
</feature>
<sequence>MVHDGFVQGKGGGDRYRVVSLFSGAGGLDVGLDRTGRFELLSAVELEPTFCRTLEINRDAGHFGHAGTAVVCADLSTLDPFEFMDELGLEQGELDVLVGGPPCQSWSTAGKRGTVGDPRGQLIWHFLRFVDALKPKMFLMENVRGLLSGALVHRPIKDRPNKGGPELRPEELPGSAIAAWAEDLHKIDNGAYRVDVFEVNAVNYGAPQLRERVLFIGNRLNKVIDFPSPTHGFDPGLAPHKTMGEALDGFVDTEPVLMDFSPRKKQFLSLVPPGGNWRSLPDDVARASMGAAYFAKGGRSGWWRRLSWDLPSPTITTLPNHSSTSMCHPTETRVLSVAECARIQEFPDGWVFDGTPQQQMAQVGNAVPVKLGEVAGELIAEHLDRPALGRNRSEAREVMRRVYVNSHVRTRSWWKNGQAVIFDAAAGVGRYREPERA</sequence>
<dbReference type="GO" id="GO:0003886">
    <property type="term" value="F:DNA (cytosine-5-)-methyltransferase activity"/>
    <property type="evidence" value="ECO:0007669"/>
    <property type="project" value="UniProtKB-EC"/>
</dbReference>
<dbReference type="Gene3D" id="3.90.120.10">
    <property type="entry name" value="DNA Methylase, subunit A, domain 2"/>
    <property type="match status" value="1"/>
</dbReference>
<dbReference type="PANTHER" id="PTHR10629">
    <property type="entry name" value="CYTOSINE-SPECIFIC METHYLTRANSFERASE"/>
    <property type="match status" value="1"/>
</dbReference>
<comment type="catalytic activity">
    <reaction evidence="7">
        <text>a 2'-deoxycytidine in DNA + S-adenosyl-L-methionine = a 5-methyl-2'-deoxycytidine in DNA + S-adenosyl-L-homocysteine + H(+)</text>
        <dbReference type="Rhea" id="RHEA:13681"/>
        <dbReference type="Rhea" id="RHEA-COMP:11369"/>
        <dbReference type="Rhea" id="RHEA-COMP:11370"/>
        <dbReference type="ChEBI" id="CHEBI:15378"/>
        <dbReference type="ChEBI" id="CHEBI:57856"/>
        <dbReference type="ChEBI" id="CHEBI:59789"/>
        <dbReference type="ChEBI" id="CHEBI:85452"/>
        <dbReference type="ChEBI" id="CHEBI:85454"/>
        <dbReference type="EC" id="2.1.1.37"/>
    </reaction>
</comment>
<reference evidence="8" key="1">
    <citation type="submission" date="2023-03" db="EMBL/GenBank/DDBJ databases">
        <title>Draft genome sequence of a Mycolicibacterium mageritense strain H4_3_1 isolated from a hybrid biological-inorganic system reactor.</title>
        <authorList>
            <person name="Feng X."/>
            <person name="Kazama D."/>
            <person name="Sato K."/>
            <person name="Kobayashi H."/>
        </authorList>
    </citation>
    <scope>NUCLEOTIDE SEQUENCE</scope>
    <source>
        <strain evidence="8">H4_3_1</strain>
    </source>
</reference>
<evidence type="ECO:0000256" key="5">
    <source>
        <dbReference type="PROSITE-ProRule" id="PRU01016"/>
    </source>
</evidence>
<organism evidence="8 9">
    <name type="scientific">Mycolicibacterium mageritense</name>
    <name type="common">Mycobacterium mageritense</name>
    <dbReference type="NCBI Taxonomy" id="53462"/>
    <lineage>
        <taxon>Bacteria</taxon>
        <taxon>Bacillati</taxon>
        <taxon>Actinomycetota</taxon>
        <taxon>Actinomycetes</taxon>
        <taxon>Mycobacteriales</taxon>
        <taxon>Mycobacteriaceae</taxon>
        <taxon>Mycolicibacterium</taxon>
    </lineage>
</organism>
<dbReference type="InterPro" id="IPR018117">
    <property type="entry name" value="C5_DNA_meth_AS"/>
</dbReference>
<name>A0AAI8TV85_MYCME</name>
<dbReference type="EC" id="2.1.1.37" evidence="7"/>
<keyword evidence="4" id="KW-0680">Restriction system</keyword>
<evidence type="ECO:0000256" key="3">
    <source>
        <dbReference type="ARBA" id="ARBA00022691"/>
    </source>
</evidence>
<dbReference type="GO" id="GO:0044027">
    <property type="term" value="P:negative regulation of gene expression via chromosomal CpG island methylation"/>
    <property type="evidence" value="ECO:0007669"/>
    <property type="project" value="TreeGrafter"/>
</dbReference>
<evidence type="ECO:0000256" key="7">
    <source>
        <dbReference type="RuleBase" id="RU000417"/>
    </source>
</evidence>
<gene>
    <name evidence="8" type="primary">haeIIIM</name>
    <name evidence="8" type="ORF">hbim_03101</name>
</gene>
<evidence type="ECO:0000256" key="1">
    <source>
        <dbReference type="ARBA" id="ARBA00022603"/>
    </source>
</evidence>
<dbReference type="Pfam" id="PF00145">
    <property type="entry name" value="DNA_methylase"/>
    <property type="match status" value="2"/>
</dbReference>
<keyword evidence="1 5" id="KW-0489">Methyltransferase</keyword>
<dbReference type="PANTHER" id="PTHR10629:SF52">
    <property type="entry name" value="DNA (CYTOSINE-5)-METHYLTRANSFERASE 1"/>
    <property type="match status" value="1"/>
</dbReference>
<dbReference type="InterPro" id="IPR001525">
    <property type="entry name" value="C5_MeTfrase"/>
</dbReference>
<comment type="similarity">
    <text evidence="5 6">Belongs to the class I-like SAM-binding methyltransferase superfamily. C5-methyltransferase family.</text>
</comment>
<dbReference type="SUPFAM" id="SSF53335">
    <property type="entry name" value="S-adenosyl-L-methionine-dependent methyltransferases"/>
    <property type="match status" value="1"/>
</dbReference>
<dbReference type="InterPro" id="IPR050390">
    <property type="entry name" value="C5-Methyltransferase"/>
</dbReference>
<dbReference type="REBASE" id="699846">
    <property type="entry name" value="M.MmaH431ORF3101P"/>
</dbReference>
<proteinExistence type="inferred from homology"/>